<name>A0ABW3Y563_9ACTN</name>
<comment type="caution">
    <text evidence="7">The sequence shown here is derived from an EMBL/GenBank/DDBJ whole genome shotgun (WGS) entry which is preliminary data.</text>
</comment>
<dbReference type="RefSeq" id="WP_377565468.1">
    <property type="nucleotide sequence ID" value="NZ_JBHTMP010000001.1"/>
</dbReference>
<keyword evidence="8" id="KW-1185">Reference proteome</keyword>
<evidence type="ECO:0000256" key="5">
    <source>
        <dbReference type="RuleBase" id="RU003693"/>
    </source>
</evidence>
<evidence type="ECO:0000256" key="3">
    <source>
        <dbReference type="ARBA" id="ARBA00022679"/>
    </source>
</evidence>
<sequence>MNETPYPPLPNVRRIVEDGAGRINRYPDHATGALLAALSARLEVPQAQIVVGPGSAGLCQHLIQALGPQRGEVVHAALSFEAYPLLIANAGARPVPVPLAGYRHDLAAMAAAVTPDTRCVLLCNPNNPTGAVLHRAEIDEFLDRLPPEVMVIVDEAYREFVTDPDVPDMVQHAKGRENVCVLRTFSKAYGLAALRVGYAVAPPGVATATRMLGGVFFPNSFGQAAAVASLDTVAEAELATRCAELARYRQQLTERLLGLGLPVAPSEANFVWLPLGTDAEPFTERCRRAGILVRGYPGLGVRVTVGDTGANERLCAVASNFVSTGLSAVVS</sequence>
<dbReference type="Proteomes" id="UP001597260">
    <property type="component" value="Unassembled WGS sequence"/>
</dbReference>
<protein>
    <submittedName>
        <fullName evidence="7">Aminotransferase class I/II-fold pyridoxal phosphate-dependent enzyme</fullName>
    </submittedName>
</protein>
<proteinExistence type="inferred from homology"/>
<dbReference type="CDD" id="cd00609">
    <property type="entry name" value="AAT_like"/>
    <property type="match status" value="1"/>
</dbReference>
<evidence type="ECO:0000256" key="1">
    <source>
        <dbReference type="ARBA" id="ARBA00001933"/>
    </source>
</evidence>
<dbReference type="Gene3D" id="3.40.640.10">
    <property type="entry name" value="Type I PLP-dependent aspartate aminotransferase-like (Major domain)"/>
    <property type="match status" value="1"/>
</dbReference>
<dbReference type="InterPro" id="IPR015421">
    <property type="entry name" value="PyrdxlP-dep_Trfase_major"/>
</dbReference>
<evidence type="ECO:0000313" key="7">
    <source>
        <dbReference type="EMBL" id="MFD1319539.1"/>
    </source>
</evidence>
<comment type="similarity">
    <text evidence="5">Belongs to the class-II pyridoxal-phosphate-dependent aminotransferase family.</text>
</comment>
<dbReference type="InterPro" id="IPR015424">
    <property type="entry name" value="PyrdxlP-dep_Trfase"/>
</dbReference>
<dbReference type="Gene3D" id="3.90.1150.10">
    <property type="entry name" value="Aspartate Aminotransferase, domain 1"/>
    <property type="match status" value="1"/>
</dbReference>
<dbReference type="InterPro" id="IPR015422">
    <property type="entry name" value="PyrdxlP-dep_Trfase_small"/>
</dbReference>
<evidence type="ECO:0000256" key="4">
    <source>
        <dbReference type="ARBA" id="ARBA00022898"/>
    </source>
</evidence>
<evidence type="ECO:0000259" key="6">
    <source>
        <dbReference type="Pfam" id="PF00155"/>
    </source>
</evidence>
<dbReference type="PROSITE" id="PS00599">
    <property type="entry name" value="AA_TRANSFER_CLASS_2"/>
    <property type="match status" value="1"/>
</dbReference>
<dbReference type="InterPro" id="IPR050106">
    <property type="entry name" value="HistidinolP_aminotransfase"/>
</dbReference>
<accession>A0ABW3Y563</accession>
<evidence type="ECO:0000313" key="8">
    <source>
        <dbReference type="Proteomes" id="UP001597260"/>
    </source>
</evidence>
<keyword evidence="2 7" id="KW-0032">Aminotransferase</keyword>
<evidence type="ECO:0000256" key="2">
    <source>
        <dbReference type="ARBA" id="ARBA00022576"/>
    </source>
</evidence>
<gene>
    <name evidence="7" type="ORF">ACFQ4H_00395</name>
</gene>
<reference evidence="8" key="1">
    <citation type="journal article" date="2019" name="Int. J. Syst. Evol. Microbiol.">
        <title>The Global Catalogue of Microorganisms (GCM) 10K type strain sequencing project: providing services to taxonomists for standard genome sequencing and annotation.</title>
        <authorList>
            <consortium name="The Broad Institute Genomics Platform"/>
            <consortium name="The Broad Institute Genome Sequencing Center for Infectious Disease"/>
            <person name="Wu L."/>
            <person name="Ma J."/>
        </authorList>
    </citation>
    <scope>NUCLEOTIDE SEQUENCE [LARGE SCALE GENOMIC DNA]</scope>
    <source>
        <strain evidence="8">JCM 31037</strain>
    </source>
</reference>
<dbReference type="EMBL" id="JBHTMP010000001">
    <property type="protein sequence ID" value="MFD1319539.1"/>
    <property type="molecule type" value="Genomic_DNA"/>
</dbReference>
<dbReference type="SUPFAM" id="SSF53383">
    <property type="entry name" value="PLP-dependent transferases"/>
    <property type="match status" value="1"/>
</dbReference>
<dbReference type="GO" id="GO:0008483">
    <property type="term" value="F:transaminase activity"/>
    <property type="evidence" value="ECO:0007669"/>
    <property type="project" value="UniProtKB-KW"/>
</dbReference>
<keyword evidence="4 5" id="KW-0663">Pyridoxal phosphate</keyword>
<dbReference type="InterPro" id="IPR004839">
    <property type="entry name" value="Aminotransferase_I/II_large"/>
</dbReference>
<dbReference type="Pfam" id="PF00155">
    <property type="entry name" value="Aminotran_1_2"/>
    <property type="match status" value="1"/>
</dbReference>
<keyword evidence="3" id="KW-0808">Transferase</keyword>
<dbReference type="PANTHER" id="PTHR43643:SF3">
    <property type="entry name" value="HISTIDINOL-PHOSPHATE AMINOTRANSFERASE"/>
    <property type="match status" value="1"/>
</dbReference>
<dbReference type="PANTHER" id="PTHR43643">
    <property type="entry name" value="HISTIDINOL-PHOSPHATE AMINOTRANSFERASE 2"/>
    <property type="match status" value="1"/>
</dbReference>
<organism evidence="7 8">
    <name type="scientific">Micromonospora sonneratiae</name>
    <dbReference type="NCBI Taxonomy" id="1184706"/>
    <lineage>
        <taxon>Bacteria</taxon>
        <taxon>Bacillati</taxon>
        <taxon>Actinomycetota</taxon>
        <taxon>Actinomycetes</taxon>
        <taxon>Micromonosporales</taxon>
        <taxon>Micromonosporaceae</taxon>
        <taxon>Micromonospora</taxon>
    </lineage>
</organism>
<dbReference type="InterPro" id="IPR001917">
    <property type="entry name" value="Aminotrans_II_pyridoxalP_BS"/>
</dbReference>
<comment type="cofactor">
    <cofactor evidence="1 5">
        <name>pyridoxal 5'-phosphate</name>
        <dbReference type="ChEBI" id="CHEBI:597326"/>
    </cofactor>
</comment>
<feature type="domain" description="Aminotransferase class I/classII large" evidence="6">
    <location>
        <begin position="2"/>
        <end position="316"/>
    </location>
</feature>